<organism evidence="1 2">
    <name type="scientific">Halobacillus litoralis</name>
    <dbReference type="NCBI Taxonomy" id="45668"/>
    <lineage>
        <taxon>Bacteria</taxon>
        <taxon>Bacillati</taxon>
        <taxon>Bacillota</taxon>
        <taxon>Bacilli</taxon>
        <taxon>Bacillales</taxon>
        <taxon>Bacillaceae</taxon>
        <taxon>Halobacillus</taxon>
    </lineage>
</organism>
<dbReference type="RefSeq" id="WP_128527084.1">
    <property type="nucleotide sequence ID" value="NZ_CP026119.1"/>
</dbReference>
<protein>
    <recommendedName>
        <fullName evidence="3">DNA-binding protein</fullName>
    </recommendedName>
</protein>
<evidence type="ECO:0008006" key="3">
    <source>
        <dbReference type="Google" id="ProtNLM"/>
    </source>
</evidence>
<evidence type="ECO:0000313" key="1">
    <source>
        <dbReference type="EMBL" id="QAS54856.1"/>
    </source>
</evidence>
<dbReference type="EMBL" id="CP026119">
    <property type="protein sequence ID" value="QAS54856.1"/>
    <property type="molecule type" value="Genomic_DNA"/>
</dbReference>
<evidence type="ECO:0000313" key="2">
    <source>
        <dbReference type="Proteomes" id="UP000287756"/>
    </source>
</evidence>
<reference evidence="1 2" key="1">
    <citation type="submission" date="2018-01" db="EMBL/GenBank/DDBJ databases">
        <title>The whole genome sequencing and assembly of Halobacillus litoralis ERB031 strain.</title>
        <authorList>
            <person name="Lee S.-J."/>
            <person name="Park M.-K."/>
            <person name="Kim J.-Y."/>
            <person name="Lee Y.-J."/>
            <person name="Yi H."/>
            <person name="Bahn Y.-S."/>
            <person name="Kim J.F."/>
            <person name="Lee D.-W."/>
        </authorList>
    </citation>
    <scope>NUCLEOTIDE SEQUENCE [LARGE SCALE GENOMIC DNA]</scope>
    <source>
        <strain evidence="1 2">ERB 031</strain>
        <plasmid evidence="2">pldw-31</plasmid>
    </source>
</reference>
<geneLocation type="plasmid" evidence="2">
    <name>pldw-31</name>
</geneLocation>
<gene>
    <name evidence="1" type="ORF">HLI_21635</name>
</gene>
<dbReference type="AlphaFoldDB" id="A0A410MJJ9"/>
<accession>A0A410MJJ9</accession>
<name>A0A410MJJ9_9BACI</name>
<dbReference type="KEGG" id="hli:HLI_21635"/>
<dbReference type="OrthoDB" id="1798833at2"/>
<proteinExistence type="predicted"/>
<keyword evidence="1" id="KW-0614">Plasmid</keyword>
<sequence length="330" mass="38108">MSKETYMSPKEAADYLEKSLLSVYKYINDGKLSVAQEEGISTKRNRLLYTSEVKEFKNRTSKPGWTTGDIGKKLNISASSVYSFIENGDLKGEKKRWGNREVYFVEPKEALRFIDWYQQERGSSTLTSPKKNEGKSFYSKKHNLYLFQELYSLHLKQMARVTSMAPIKVTDEQGAIYTIDEAVELGFKAKKIYEIIPHKTSKGYAHFKMPLPSSIVHPQFDLIEKIYEELSFSNIYLYASEGKLELFTKQFELTDLEKVYYEQLNKHLMDGSVVHKTGVTIANSSIETISFPVHRDYKDLLIKHAELKGISLGDYVKRIVETHVDQENNK</sequence>
<dbReference type="Proteomes" id="UP000287756">
    <property type="component" value="Plasmid pLDW-31"/>
</dbReference>